<dbReference type="InterPro" id="IPR011701">
    <property type="entry name" value="MFS"/>
</dbReference>
<evidence type="ECO:0008006" key="9">
    <source>
        <dbReference type="Google" id="ProtNLM"/>
    </source>
</evidence>
<dbReference type="OrthoDB" id="9803985at2"/>
<keyword evidence="4 6" id="KW-1133">Transmembrane helix</keyword>
<feature type="transmembrane region" description="Helical" evidence="6">
    <location>
        <begin position="214"/>
        <end position="233"/>
    </location>
</feature>
<keyword evidence="5 6" id="KW-0472">Membrane</keyword>
<dbReference type="PANTHER" id="PTHR42688">
    <property type="entry name" value="CONSERVED PROTEIN"/>
    <property type="match status" value="1"/>
</dbReference>
<dbReference type="GO" id="GO:0022857">
    <property type="term" value="F:transmembrane transporter activity"/>
    <property type="evidence" value="ECO:0007669"/>
    <property type="project" value="InterPro"/>
</dbReference>
<dbReference type="InterPro" id="IPR052425">
    <property type="entry name" value="Uncharacterized_MFS-type"/>
</dbReference>
<keyword evidence="2" id="KW-1003">Cell membrane</keyword>
<dbReference type="EMBL" id="FZNO01000017">
    <property type="protein sequence ID" value="SNR64726.1"/>
    <property type="molecule type" value="Genomic_DNA"/>
</dbReference>
<gene>
    <name evidence="7" type="ORF">SAMN06272737_11714</name>
</gene>
<keyword evidence="8" id="KW-1185">Reference proteome</keyword>
<protein>
    <recommendedName>
        <fullName evidence="9">Major Facilitator Superfamily protein</fullName>
    </recommendedName>
</protein>
<dbReference type="Pfam" id="PF07690">
    <property type="entry name" value="MFS_1"/>
    <property type="match status" value="1"/>
</dbReference>
<evidence type="ECO:0000256" key="5">
    <source>
        <dbReference type="ARBA" id="ARBA00023136"/>
    </source>
</evidence>
<comment type="subcellular location">
    <subcellularLocation>
        <location evidence="1">Cell membrane</location>
        <topology evidence="1">Multi-pass membrane protein</topology>
    </subcellularLocation>
</comment>
<organism evidence="7 8">
    <name type="scientific">Blastococcus mobilis</name>
    <dbReference type="NCBI Taxonomy" id="1938746"/>
    <lineage>
        <taxon>Bacteria</taxon>
        <taxon>Bacillati</taxon>
        <taxon>Actinomycetota</taxon>
        <taxon>Actinomycetes</taxon>
        <taxon>Geodermatophilales</taxon>
        <taxon>Geodermatophilaceae</taxon>
        <taxon>Blastococcus</taxon>
    </lineage>
</organism>
<dbReference type="RefSeq" id="WP_089337428.1">
    <property type="nucleotide sequence ID" value="NZ_FZNO01000017.1"/>
</dbReference>
<feature type="transmembrane region" description="Helical" evidence="6">
    <location>
        <begin position="99"/>
        <end position="119"/>
    </location>
</feature>
<evidence type="ECO:0000256" key="3">
    <source>
        <dbReference type="ARBA" id="ARBA00022692"/>
    </source>
</evidence>
<evidence type="ECO:0000256" key="6">
    <source>
        <dbReference type="SAM" id="Phobius"/>
    </source>
</evidence>
<dbReference type="AlphaFoldDB" id="A0A238Y094"/>
<proteinExistence type="predicted"/>
<feature type="transmembrane region" description="Helical" evidence="6">
    <location>
        <begin position="126"/>
        <end position="143"/>
    </location>
</feature>
<feature type="transmembrane region" description="Helical" evidence="6">
    <location>
        <begin position="149"/>
        <end position="166"/>
    </location>
</feature>
<sequence>MAGVAVLTGVLWPALAVLAVPGVASVALLLWLRRRIGDPLREEIRAAGPQPRTSLLRAGRELPRPFWLFAASAGLATAGLVTFGVISSHLVTAGLIPTAAVPVLYAAAMAAEAVVALVVGWGHDRWGGKVLVVLPVLVAAVPAPAFSSVWTVAVAGVLIWSFATGLQDFTVKALVARLVPAGRRATAFGMFATVQGAAAVAGSALAGALSTRSVPALVAVVVLLQLAALALLLRTLRTPAARATSPV</sequence>
<evidence type="ECO:0000256" key="2">
    <source>
        <dbReference type="ARBA" id="ARBA00022475"/>
    </source>
</evidence>
<dbReference type="Proteomes" id="UP000198403">
    <property type="component" value="Unassembled WGS sequence"/>
</dbReference>
<evidence type="ECO:0000313" key="8">
    <source>
        <dbReference type="Proteomes" id="UP000198403"/>
    </source>
</evidence>
<dbReference type="InterPro" id="IPR036259">
    <property type="entry name" value="MFS_trans_sf"/>
</dbReference>
<feature type="transmembrane region" description="Helical" evidence="6">
    <location>
        <begin position="66"/>
        <end position="87"/>
    </location>
</feature>
<dbReference type="Gene3D" id="1.20.1250.20">
    <property type="entry name" value="MFS general substrate transporter like domains"/>
    <property type="match status" value="1"/>
</dbReference>
<name>A0A238Y094_9ACTN</name>
<evidence type="ECO:0000256" key="4">
    <source>
        <dbReference type="ARBA" id="ARBA00022989"/>
    </source>
</evidence>
<dbReference type="SUPFAM" id="SSF103473">
    <property type="entry name" value="MFS general substrate transporter"/>
    <property type="match status" value="1"/>
</dbReference>
<accession>A0A238Y094</accession>
<evidence type="ECO:0000313" key="7">
    <source>
        <dbReference type="EMBL" id="SNR64726.1"/>
    </source>
</evidence>
<reference evidence="7 8" key="1">
    <citation type="submission" date="2017-06" db="EMBL/GenBank/DDBJ databases">
        <authorList>
            <person name="Kim H.J."/>
            <person name="Triplett B.A."/>
        </authorList>
    </citation>
    <scope>NUCLEOTIDE SEQUENCE [LARGE SCALE GENOMIC DNA]</scope>
    <source>
        <strain evidence="7 8">DSM 44272</strain>
    </source>
</reference>
<evidence type="ECO:0000256" key="1">
    <source>
        <dbReference type="ARBA" id="ARBA00004651"/>
    </source>
</evidence>
<keyword evidence="3 6" id="KW-0812">Transmembrane</keyword>
<feature type="transmembrane region" description="Helical" evidence="6">
    <location>
        <begin position="187"/>
        <end position="208"/>
    </location>
</feature>
<dbReference type="PANTHER" id="PTHR42688:SF1">
    <property type="entry name" value="BLR5212 PROTEIN"/>
    <property type="match status" value="1"/>
</dbReference>
<dbReference type="GO" id="GO:0005886">
    <property type="term" value="C:plasma membrane"/>
    <property type="evidence" value="ECO:0007669"/>
    <property type="project" value="UniProtKB-SubCell"/>
</dbReference>
<feature type="transmembrane region" description="Helical" evidence="6">
    <location>
        <begin position="12"/>
        <end position="32"/>
    </location>
</feature>